<proteinExistence type="predicted"/>
<evidence type="ECO:0008006" key="3">
    <source>
        <dbReference type="Google" id="ProtNLM"/>
    </source>
</evidence>
<dbReference type="GO" id="GO:0016787">
    <property type="term" value="F:hydrolase activity"/>
    <property type="evidence" value="ECO:0007669"/>
    <property type="project" value="InterPro"/>
</dbReference>
<reference evidence="1 2" key="1">
    <citation type="journal article" date="2016" name="Nat. Commun.">
        <title>Thousands of microbial genomes shed light on interconnected biogeochemical processes in an aquifer system.</title>
        <authorList>
            <person name="Anantharaman K."/>
            <person name="Brown C.T."/>
            <person name="Hug L.A."/>
            <person name="Sharon I."/>
            <person name="Castelle C.J."/>
            <person name="Probst A.J."/>
            <person name="Thomas B.C."/>
            <person name="Singh A."/>
            <person name="Wilkins M.J."/>
            <person name="Karaoz U."/>
            <person name="Brodie E.L."/>
            <person name="Williams K.H."/>
            <person name="Hubbard S.S."/>
            <person name="Banfield J.F."/>
        </authorList>
    </citation>
    <scope>NUCLEOTIDE SEQUENCE [LARGE SCALE GENOMIC DNA]</scope>
</reference>
<evidence type="ECO:0000313" key="1">
    <source>
        <dbReference type="EMBL" id="OGK40224.1"/>
    </source>
</evidence>
<dbReference type="Pfam" id="PF06821">
    <property type="entry name" value="Ser_hydrolase"/>
    <property type="match status" value="1"/>
</dbReference>
<dbReference type="STRING" id="1802055.A3A74_06985"/>
<evidence type="ECO:0000313" key="2">
    <source>
        <dbReference type="Proteomes" id="UP000179270"/>
    </source>
</evidence>
<accession>A0A1F7IA33</accession>
<dbReference type="SUPFAM" id="SSF53474">
    <property type="entry name" value="alpha/beta-Hydrolases"/>
    <property type="match status" value="1"/>
</dbReference>
<dbReference type="Proteomes" id="UP000179270">
    <property type="component" value="Unassembled WGS sequence"/>
</dbReference>
<protein>
    <recommendedName>
        <fullName evidence="3">Alpha/beta hydrolase</fullName>
    </recommendedName>
</protein>
<dbReference type="PANTHER" id="PTHR15394:SF3">
    <property type="entry name" value="SERINE HYDROLASE RBBP9"/>
    <property type="match status" value="1"/>
</dbReference>
<comment type="caution">
    <text evidence="1">The sequence shown here is derived from an EMBL/GenBank/DDBJ whole genome shotgun (WGS) entry which is preliminary data.</text>
</comment>
<dbReference type="AlphaFoldDB" id="A0A1F7IA33"/>
<dbReference type="InterPro" id="IPR029058">
    <property type="entry name" value="AB_hydrolase_fold"/>
</dbReference>
<sequence length="178" mass="20806">MSDRKALILHAWYSKSENNWYSWLKKQLEDKKYQAFLPEIPTFNTKLPQLQTSLEFIEKNYPVDANTTVIGHSLGCILALRLAEKYVYKKMILVAGWDYDDLTEEHKSFWPNKINHAKIRENVKEIYCVTSDNDPYTTLFNVEAMNKRLGGKLIVIKHRGHFGSNEKCKQIPQLLSLI</sequence>
<dbReference type="EMBL" id="MGAF01000034">
    <property type="protein sequence ID" value="OGK40224.1"/>
    <property type="molecule type" value="Genomic_DNA"/>
</dbReference>
<dbReference type="Gene3D" id="3.40.50.1820">
    <property type="entry name" value="alpha/beta hydrolase"/>
    <property type="match status" value="1"/>
</dbReference>
<name>A0A1F7IA33_9BACT</name>
<dbReference type="InterPro" id="IPR010662">
    <property type="entry name" value="RBBP9/YdeN"/>
</dbReference>
<organism evidence="1 2">
    <name type="scientific">Candidatus Roizmanbacteria bacterium RIFCSPLOWO2_01_FULL_35_13</name>
    <dbReference type="NCBI Taxonomy" id="1802055"/>
    <lineage>
        <taxon>Bacteria</taxon>
        <taxon>Candidatus Roizmaniibacteriota</taxon>
    </lineage>
</organism>
<dbReference type="PANTHER" id="PTHR15394">
    <property type="entry name" value="SERINE HYDROLASE RBBP9"/>
    <property type="match status" value="1"/>
</dbReference>
<gene>
    <name evidence="1" type="ORF">A3A74_06985</name>
</gene>